<feature type="domain" description="Phospholipid/glycerol acyltransferase" evidence="4">
    <location>
        <begin position="35"/>
        <end position="156"/>
    </location>
</feature>
<evidence type="ECO:0000256" key="1">
    <source>
        <dbReference type="ARBA" id="ARBA00005189"/>
    </source>
</evidence>
<accession>A0A2K8UBP8</accession>
<dbReference type="SUPFAM" id="SSF69593">
    <property type="entry name" value="Glycerol-3-phosphate (1)-acyltransferase"/>
    <property type="match status" value="1"/>
</dbReference>
<evidence type="ECO:0000313" key="5">
    <source>
        <dbReference type="EMBL" id="AUB82996.1"/>
    </source>
</evidence>
<evidence type="ECO:0000313" key="6">
    <source>
        <dbReference type="Proteomes" id="UP000232638"/>
    </source>
</evidence>
<evidence type="ECO:0000259" key="4">
    <source>
        <dbReference type="SMART" id="SM00563"/>
    </source>
</evidence>
<dbReference type="EMBL" id="CP020370">
    <property type="protein sequence ID" value="AUB82996.1"/>
    <property type="molecule type" value="Genomic_DNA"/>
</dbReference>
<gene>
    <name evidence="5" type="ORF">THSYN_19955</name>
</gene>
<dbReference type="OrthoDB" id="9808424at2"/>
<dbReference type="GO" id="GO:0006654">
    <property type="term" value="P:phosphatidic acid biosynthetic process"/>
    <property type="evidence" value="ECO:0007669"/>
    <property type="project" value="TreeGrafter"/>
</dbReference>
<evidence type="ECO:0000256" key="2">
    <source>
        <dbReference type="ARBA" id="ARBA00022679"/>
    </source>
</evidence>
<dbReference type="InterPro" id="IPR002123">
    <property type="entry name" value="Plipid/glycerol_acylTrfase"/>
</dbReference>
<dbReference type="GO" id="GO:0003841">
    <property type="term" value="F:1-acylglycerol-3-phosphate O-acyltransferase activity"/>
    <property type="evidence" value="ECO:0007669"/>
    <property type="project" value="TreeGrafter"/>
</dbReference>
<dbReference type="PANTHER" id="PTHR10434">
    <property type="entry name" value="1-ACYL-SN-GLYCEROL-3-PHOSPHATE ACYLTRANSFERASE"/>
    <property type="match status" value="1"/>
</dbReference>
<dbReference type="SMART" id="SM00563">
    <property type="entry name" value="PlsC"/>
    <property type="match status" value="1"/>
</dbReference>
<sequence length="213" mass="22693">MSTAPAAARLLAFLTRLITGVRARWVGAAPSGAQRVYYANHSSHLDTLVIWASLPPSIRARTRPVAAADYWDRPGLRRWLAGAVLNALLVERAGGCGSREALRRIDAALAAGDSLILFPEGTRGDGSSVGDLKPGLYFVAHQRPTVELVPVYLQDLSRILPKGEVLPVPLLGSATFGAPLALTPGEDRHAFLQRAREALIGLSPPKEHSAISA</sequence>
<dbReference type="AlphaFoldDB" id="A0A2K8UBP8"/>
<keyword evidence="2 5" id="KW-0808">Transferase</keyword>
<keyword evidence="6" id="KW-1185">Reference proteome</keyword>
<dbReference type="Pfam" id="PF01553">
    <property type="entry name" value="Acyltransferase"/>
    <property type="match status" value="1"/>
</dbReference>
<protein>
    <submittedName>
        <fullName evidence="5">1-acyl-sn-glycerol-3-phosphate acyltransferase</fullName>
    </submittedName>
</protein>
<dbReference type="PANTHER" id="PTHR10434:SF11">
    <property type="entry name" value="1-ACYL-SN-GLYCEROL-3-PHOSPHATE ACYLTRANSFERASE"/>
    <property type="match status" value="1"/>
</dbReference>
<evidence type="ECO:0000256" key="3">
    <source>
        <dbReference type="ARBA" id="ARBA00023315"/>
    </source>
</evidence>
<dbReference type="CDD" id="cd07989">
    <property type="entry name" value="LPLAT_AGPAT-like"/>
    <property type="match status" value="1"/>
</dbReference>
<reference evidence="5 6" key="1">
    <citation type="submission" date="2017-03" db="EMBL/GenBank/DDBJ databases">
        <title>Complete genome sequence of Candidatus 'Thiodictyon syntrophicum' sp. nov. strain Cad16T, a photolithoautotroph purple sulfur bacterium isolated from an alpine meromictic lake.</title>
        <authorList>
            <person name="Luedin S.M."/>
            <person name="Pothier J.F."/>
            <person name="Danza F."/>
            <person name="Storelli N."/>
            <person name="Wittwer M."/>
            <person name="Tonolla M."/>
        </authorList>
    </citation>
    <scope>NUCLEOTIDE SEQUENCE [LARGE SCALE GENOMIC DNA]</scope>
    <source>
        <strain evidence="5 6">Cad16T</strain>
    </source>
</reference>
<dbReference type="RefSeq" id="WP_100920699.1">
    <property type="nucleotide sequence ID" value="NZ_CP020370.1"/>
</dbReference>
<keyword evidence="3 5" id="KW-0012">Acyltransferase</keyword>
<comment type="pathway">
    <text evidence="1">Lipid metabolism.</text>
</comment>
<dbReference type="KEGG" id="tsy:THSYN_19955"/>
<proteinExistence type="predicted"/>
<organism evidence="5 6">
    <name type="scientific">Candidatus Thiodictyon syntrophicum</name>
    <dbReference type="NCBI Taxonomy" id="1166950"/>
    <lineage>
        <taxon>Bacteria</taxon>
        <taxon>Pseudomonadati</taxon>
        <taxon>Pseudomonadota</taxon>
        <taxon>Gammaproteobacteria</taxon>
        <taxon>Chromatiales</taxon>
        <taxon>Chromatiaceae</taxon>
        <taxon>Thiodictyon</taxon>
    </lineage>
</organism>
<name>A0A2K8UBP8_9GAMM</name>
<dbReference type="Proteomes" id="UP000232638">
    <property type="component" value="Chromosome"/>
</dbReference>